<sequence length="519" mass="57863">MNDKEYDYPASYNLISITDPSSYIKYASANFNEVAGFDDKELIGQPHNIVRHPDMPPRAFEDMWAHLKAGKHWMGMVKNKRKHGGYYWVDAFASPIKYKGETVEYQSVRFKPDRAYVKRAEKAYAKMRNNSQPFQMFLPRTRLWMRSALFIILSSLVGYGLIHNGQSPLLSFGVVAILSTLATYILTRPIEKLTKQCRKDFNNPLMEYIYCGKINDLSEIELALKMRKQYADALLGRISISVKDSCDITSINANRAAENSDRVTSNLSEQKTEIDSVATAVNEMQASSSEISTNAQATADATVKAQDTMTQSREVIDEVNHSVLGLVKELGDISDVVLRLNHQTEQIGTVIEVINDIAEQTNLLALNAAIEAARAGDQGRGFAVVADEVRTLAKRTQDSTTEIKSAIESIQSGSQSAVSALEKGNDMSTGTVSLLGTALESIQDLERLVQDVVERNQQVAVAIEEQVYVTDEINQNIQILNLKYNESYDLMTETNQMNSSVKESSKDLSEMISKFASNQ</sequence>
<dbReference type="InterPro" id="IPR013655">
    <property type="entry name" value="PAS_fold_3"/>
</dbReference>
<evidence type="ECO:0000256" key="5">
    <source>
        <dbReference type="SAM" id="Phobius"/>
    </source>
</evidence>
<organism evidence="7 8">
    <name type="scientific">Vibrio azureus NBRC 104587</name>
    <dbReference type="NCBI Taxonomy" id="1219077"/>
    <lineage>
        <taxon>Bacteria</taxon>
        <taxon>Pseudomonadati</taxon>
        <taxon>Pseudomonadota</taxon>
        <taxon>Gammaproteobacteria</taxon>
        <taxon>Vibrionales</taxon>
        <taxon>Vibrionaceae</taxon>
        <taxon>Vibrio</taxon>
    </lineage>
</organism>
<dbReference type="GO" id="GO:0006935">
    <property type="term" value="P:chemotaxis"/>
    <property type="evidence" value="ECO:0007669"/>
    <property type="project" value="InterPro"/>
</dbReference>
<dbReference type="eggNOG" id="COG0840">
    <property type="taxonomic scope" value="Bacteria"/>
</dbReference>
<keyword evidence="8" id="KW-1185">Reference proteome</keyword>
<dbReference type="RefSeq" id="WP_021710493.1">
    <property type="nucleotide sequence ID" value="NZ_BAOB01000353.1"/>
</dbReference>
<keyword evidence="7" id="KW-0675">Receptor</keyword>
<keyword evidence="5" id="KW-1133">Transmembrane helix</keyword>
<dbReference type="InterPro" id="IPR035965">
    <property type="entry name" value="PAS-like_dom_sf"/>
</dbReference>
<keyword evidence="5" id="KW-0472">Membrane</keyword>
<keyword evidence="5" id="KW-0812">Transmembrane</keyword>
<dbReference type="InterPro" id="IPR004090">
    <property type="entry name" value="Chemotax_Me-accpt_rcpt"/>
</dbReference>
<dbReference type="EMBL" id="BATL01000051">
    <property type="protein sequence ID" value="GAD76746.1"/>
    <property type="molecule type" value="Genomic_DNA"/>
</dbReference>
<comment type="similarity">
    <text evidence="3">Belongs to the methyl-accepting chemotaxis (MCP) protein family.</text>
</comment>
<dbReference type="AlphaFoldDB" id="U3A9Z7"/>
<keyword evidence="2 4" id="KW-0807">Transducer</keyword>
<dbReference type="SUPFAM" id="SSF55785">
    <property type="entry name" value="PYP-like sensor domain (PAS domain)"/>
    <property type="match status" value="1"/>
</dbReference>
<evidence type="ECO:0000313" key="8">
    <source>
        <dbReference type="Proteomes" id="UP000016567"/>
    </source>
</evidence>
<dbReference type="Proteomes" id="UP000016567">
    <property type="component" value="Unassembled WGS sequence"/>
</dbReference>
<evidence type="ECO:0000256" key="3">
    <source>
        <dbReference type="ARBA" id="ARBA00029447"/>
    </source>
</evidence>
<dbReference type="PANTHER" id="PTHR32089:SF112">
    <property type="entry name" value="LYSOZYME-LIKE PROTEIN-RELATED"/>
    <property type="match status" value="1"/>
</dbReference>
<dbReference type="PANTHER" id="PTHR32089">
    <property type="entry name" value="METHYL-ACCEPTING CHEMOTAXIS PROTEIN MCPB"/>
    <property type="match status" value="1"/>
</dbReference>
<dbReference type="Gene3D" id="1.10.287.950">
    <property type="entry name" value="Methyl-accepting chemotaxis protein"/>
    <property type="match status" value="1"/>
</dbReference>
<dbReference type="InterPro" id="IPR004089">
    <property type="entry name" value="MCPsignal_dom"/>
</dbReference>
<dbReference type="NCBIfam" id="TIGR00229">
    <property type="entry name" value="sensory_box"/>
    <property type="match status" value="1"/>
</dbReference>
<evidence type="ECO:0000259" key="6">
    <source>
        <dbReference type="PROSITE" id="PS50111"/>
    </source>
</evidence>
<dbReference type="Gene3D" id="3.30.450.20">
    <property type="entry name" value="PAS domain"/>
    <property type="match status" value="1"/>
</dbReference>
<gene>
    <name evidence="7" type="primary">aer</name>
    <name evidence="7" type="ORF">VAZ01S_051_00110</name>
</gene>
<evidence type="ECO:0000313" key="7">
    <source>
        <dbReference type="EMBL" id="GAD76746.1"/>
    </source>
</evidence>
<dbReference type="FunFam" id="1.10.287.950:FF:000001">
    <property type="entry name" value="Methyl-accepting chemotaxis sensory transducer"/>
    <property type="match status" value="1"/>
</dbReference>
<accession>U3A9Z7</accession>
<reference evidence="7 8" key="1">
    <citation type="submission" date="2013-09" db="EMBL/GenBank/DDBJ databases">
        <title>Whole genome shotgun sequence of Vibrio azureus NBRC 104587.</title>
        <authorList>
            <person name="Isaki S."/>
            <person name="Hosoyama A."/>
            <person name="Numata M."/>
            <person name="Hashimoto M."/>
            <person name="Hosoyama Y."/>
            <person name="Tsuchikane K."/>
            <person name="Noguchi M."/>
            <person name="Hirakata S."/>
            <person name="Ichikawa N."/>
            <person name="Ohji S."/>
            <person name="Yamazoe A."/>
            <person name="Fujita N."/>
        </authorList>
    </citation>
    <scope>NUCLEOTIDE SEQUENCE [LARGE SCALE GENOMIC DNA]</scope>
    <source>
        <strain evidence="7 8">NBRC 104587</strain>
    </source>
</reference>
<dbReference type="GO" id="GO:0004888">
    <property type="term" value="F:transmembrane signaling receptor activity"/>
    <property type="evidence" value="ECO:0007669"/>
    <property type="project" value="InterPro"/>
</dbReference>
<comment type="caution">
    <text evidence="7">The sequence shown here is derived from an EMBL/GenBank/DDBJ whole genome shotgun (WGS) entry which is preliminary data.</text>
</comment>
<evidence type="ECO:0000256" key="2">
    <source>
        <dbReference type="ARBA" id="ARBA00023224"/>
    </source>
</evidence>
<dbReference type="PRINTS" id="PR00260">
    <property type="entry name" value="CHEMTRNSDUCR"/>
</dbReference>
<feature type="transmembrane region" description="Helical" evidence="5">
    <location>
        <begin position="168"/>
        <end position="186"/>
    </location>
</feature>
<protein>
    <submittedName>
        <fullName evidence="7">Aerotaxis receptor</fullName>
    </submittedName>
</protein>
<dbReference type="GO" id="GO:0016020">
    <property type="term" value="C:membrane"/>
    <property type="evidence" value="ECO:0007669"/>
    <property type="project" value="UniProtKB-SubCell"/>
</dbReference>
<dbReference type="CDD" id="cd11386">
    <property type="entry name" value="MCP_signal"/>
    <property type="match status" value="1"/>
</dbReference>
<dbReference type="GO" id="GO:0007165">
    <property type="term" value="P:signal transduction"/>
    <property type="evidence" value="ECO:0007669"/>
    <property type="project" value="UniProtKB-KW"/>
</dbReference>
<comment type="subcellular location">
    <subcellularLocation>
        <location evidence="1">Membrane</location>
    </subcellularLocation>
</comment>
<name>U3A9Z7_9VIBR</name>
<feature type="domain" description="Methyl-accepting transducer" evidence="6">
    <location>
        <begin position="245"/>
        <end position="481"/>
    </location>
</feature>
<evidence type="ECO:0000256" key="1">
    <source>
        <dbReference type="ARBA" id="ARBA00004370"/>
    </source>
</evidence>
<feature type="transmembrane region" description="Helical" evidence="5">
    <location>
        <begin position="143"/>
        <end position="162"/>
    </location>
</feature>
<dbReference type="PROSITE" id="PS50111">
    <property type="entry name" value="CHEMOTAXIS_TRANSDUC_2"/>
    <property type="match status" value="1"/>
</dbReference>
<proteinExistence type="inferred from homology"/>
<dbReference type="CDD" id="cd00130">
    <property type="entry name" value="PAS"/>
    <property type="match status" value="1"/>
</dbReference>
<dbReference type="SMART" id="SM00283">
    <property type="entry name" value="MA"/>
    <property type="match status" value="1"/>
</dbReference>
<evidence type="ECO:0000256" key="4">
    <source>
        <dbReference type="PROSITE-ProRule" id="PRU00284"/>
    </source>
</evidence>
<dbReference type="OrthoDB" id="5675566at2"/>
<dbReference type="InterPro" id="IPR000014">
    <property type="entry name" value="PAS"/>
</dbReference>
<dbReference type="Pfam" id="PF08447">
    <property type="entry name" value="PAS_3"/>
    <property type="match status" value="1"/>
</dbReference>
<dbReference type="Pfam" id="PF00015">
    <property type="entry name" value="MCPsignal"/>
    <property type="match status" value="1"/>
</dbReference>
<dbReference type="STRING" id="1219077.VAZ01S_051_00110"/>
<dbReference type="SUPFAM" id="SSF58104">
    <property type="entry name" value="Methyl-accepting chemotaxis protein (MCP) signaling domain"/>
    <property type="match status" value="1"/>
</dbReference>